<dbReference type="AlphaFoldDB" id="A0A367YFI3"/>
<dbReference type="GO" id="GO:0000785">
    <property type="term" value="C:chromatin"/>
    <property type="evidence" value="ECO:0007669"/>
    <property type="project" value="TreeGrafter"/>
</dbReference>
<dbReference type="InterPro" id="IPR013087">
    <property type="entry name" value="Znf_C2H2_type"/>
</dbReference>
<evidence type="ECO:0000313" key="10">
    <source>
        <dbReference type="EMBL" id="RCK64635.1"/>
    </source>
</evidence>
<dbReference type="PANTHER" id="PTHR40626">
    <property type="entry name" value="MIP31509P"/>
    <property type="match status" value="1"/>
</dbReference>
<dbReference type="InterPro" id="IPR051059">
    <property type="entry name" value="VerF-like"/>
</dbReference>
<proteinExistence type="predicted"/>
<evidence type="ECO:0000256" key="2">
    <source>
        <dbReference type="ARBA" id="ARBA00022723"/>
    </source>
</evidence>
<dbReference type="InterPro" id="IPR036236">
    <property type="entry name" value="Znf_C2H2_sf"/>
</dbReference>
<feature type="domain" description="C2H2-type" evidence="9">
    <location>
        <begin position="61"/>
        <end position="89"/>
    </location>
</feature>
<feature type="compositionally biased region" description="Polar residues" evidence="8">
    <location>
        <begin position="175"/>
        <end position="197"/>
    </location>
</feature>
<dbReference type="GO" id="GO:0000978">
    <property type="term" value="F:RNA polymerase II cis-regulatory region sequence-specific DNA binding"/>
    <property type="evidence" value="ECO:0007669"/>
    <property type="project" value="InterPro"/>
</dbReference>
<keyword evidence="4 7" id="KW-0863">Zinc-finger</keyword>
<dbReference type="PROSITE" id="PS50157">
    <property type="entry name" value="ZINC_FINGER_C2H2_2"/>
    <property type="match status" value="2"/>
</dbReference>
<dbReference type="SMART" id="SM00355">
    <property type="entry name" value="ZnF_C2H2"/>
    <property type="match status" value="2"/>
</dbReference>
<evidence type="ECO:0000256" key="4">
    <source>
        <dbReference type="ARBA" id="ARBA00022771"/>
    </source>
</evidence>
<dbReference type="PROSITE" id="PS00028">
    <property type="entry name" value="ZINC_FINGER_C2H2_1"/>
    <property type="match status" value="2"/>
</dbReference>
<keyword evidence="5" id="KW-0862">Zinc</keyword>
<dbReference type="Proteomes" id="UP000253472">
    <property type="component" value="Unassembled WGS sequence"/>
</dbReference>
<keyword evidence="2" id="KW-0479">Metal-binding</keyword>
<dbReference type="GO" id="GO:0008270">
    <property type="term" value="F:zinc ion binding"/>
    <property type="evidence" value="ECO:0007669"/>
    <property type="project" value="UniProtKB-KW"/>
</dbReference>
<accession>A0A367YFI3</accession>
<evidence type="ECO:0000256" key="7">
    <source>
        <dbReference type="PROSITE-ProRule" id="PRU00042"/>
    </source>
</evidence>
<dbReference type="PANTHER" id="PTHR40626:SF28">
    <property type="entry name" value="REGULATORY PROTEIN ADR1"/>
    <property type="match status" value="1"/>
</dbReference>
<evidence type="ECO:0000259" key="9">
    <source>
        <dbReference type="PROSITE" id="PS50157"/>
    </source>
</evidence>
<reference evidence="10 11" key="1">
    <citation type="submission" date="2018-06" db="EMBL/GenBank/DDBJ databases">
        <title>Whole genome sequencing of Candida tropicalis (genome annotated by CSBL at Korea University).</title>
        <authorList>
            <person name="Ahn J."/>
        </authorList>
    </citation>
    <scope>NUCLEOTIDE SEQUENCE [LARGE SCALE GENOMIC DNA]</scope>
    <source>
        <strain evidence="10 11">ATCC 20962</strain>
    </source>
</reference>
<protein>
    <submittedName>
        <fullName evidence="10">Transcriptional regulator of yeast-form-adherence 4</fullName>
    </submittedName>
</protein>
<dbReference type="GO" id="GO:0005634">
    <property type="term" value="C:nucleus"/>
    <property type="evidence" value="ECO:0007669"/>
    <property type="project" value="UniProtKB-SubCell"/>
</dbReference>
<evidence type="ECO:0000256" key="1">
    <source>
        <dbReference type="ARBA" id="ARBA00004123"/>
    </source>
</evidence>
<feature type="compositionally biased region" description="Polar residues" evidence="8">
    <location>
        <begin position="1"/>
        <end position="13"/>
    </location>
</feature>
<feature type="domain" description="C2H2-type" evidence="9">
    <location>
        <begin position="90"/>
        <end position="118"/>
    </location>
</feature>
<comment type="caution">
    <text evidence="10">The sequence shown here is derived from an EMBL/GenBank/DDBJ whole genome shotgun (WGS) entry which is preliminary data.</text>
</comment>
<feature type="compositionally biased region" description="Low complexity" evidence="8">
    <location>
        <begin position="25"/>
        <end position="48"/>
    </location>
</feature>
<evidence type="ECO:0000256" key="5">
    <source>
        <dbReference type="ARBA" id="ARBA00022833"/>
    </source>
</evidence>
<dbReference type="GO" id="GO:0000981">
    <property type="term" value="F:DNA-binding transcription factor activity, RNA polymerase II-specific"/>
    <property type="evidence" value="ECO:0007669"/>
    <property type="project" value="InterPro"/>
</dbReference>
<feature type="region of interest" description="Disordered" evidence="8">
    <location>
        <begin position="1"/>
        <end position="54"/>
    </location>
</feature>
<keyword evidence="11" id="KW-1185">Reference proteome</keyword>
<keyword evidence="6" id="KW-0539">Nucleus</keyword>
<feature type="region of interest" description="Disordered" evidence="8">
    <location>
        <begin position="126"/>
        <end position="204"/>
    </location>
</feature>
<dbReference type="SUPFAM" id="SSF57667">
    <property type="entry name" value="beta-beta-alpha zinc fingers"/>
    <property type="match status" value="1"/>
</dbReference>
<dbReference type="STRING" id="5486.A0A367YFI3"/>
<keyword evidence="3" id="KW-0677">Repeat</keyword>
<dbReference type="Gene3D" id="3.30.160.60">
    <property type="entry name" value="Classic Zinc Finger"/>
    <property type="match status" value="2"/>
</dbReference>
<dbReference type="EMBL" id="QLNQ01000022">
    <property type="protein sequence ID" value="RCK64635.1"/>
    <property type="molecule type" value="Genomic_DNA"/>
</dbReference>
<sequence>MNSSPTSPVSPLNSAAGDHSSLPLSASISNNSITSDSSIDSHSSQNSNYGTKTPSGNARIYNCTLCQRAFTREEHLTRHTLSTHNKLKPFTCGICSRPFSRRDLLLRHAKNLHQGSEVAVSRIRKSYKHSKDKSSKAVIHEESKSESDESDNGDYDSKGNYHVGPILAKPLVTKPKTSVGQSSMVAAPSSNQTTTPRQIDDFETPEKKRLKISVNMLVS</sequence>
<dbReference type="Pfam" id="PF00096">
    <property type="entry name" value="zf-C2H2"/>
    <property type="match status" value="2"/>
</dbReference>
<dbReference type="OrthoDB" id="10018191at2759"/>
<gene>
    <name evidence="10" type="primary">TRY4_0</name>
    <name evidence="10" type="ORF">Cantr_00009</name>
</gene>
<evidence type="ECO:0000256" key="8">
    <source>
        <dbReference type="SAM" id="MobiDB-lite"/>
    </source>
</evidence>
<evidence type="ECO:0000256" key="3">
    <source>
        <dbReference type="ARBA" id="ARBA00022737"/>
    </source>
</evidence>
<feature type="compositionally biased region" description="Basic and acidic residues" evidence="8">
    <location>
        <begin position="132"/>
        <end position="147"/>
    </location>
</feature>
<comment type="subcellular location">
    <subcellularLocation>
        <location evidence="1">Nucleus</location>
    </subcellularLocation>
</comment>
<evidence type="ECO:0000256" key="6">
    <source>
        <dbReference type="ARBA" id="ARBA00023242"/>
    </source>
</evidence>
<organism evidence="10 11">
    <name type="scientific">Candida viswanathii</name>
    <dbReference type="NCBI Taxonomy" id="5486"/>
    <lineage>
        <taxon>Eukaryota</taxon>
        <taxon>Fungi</taxon>
        <taxon>Dikarya</taxon>
        <taxon>Ascomycota</taxon>
        <taxon>Saccharomycotina</taxon>
        <taxon>Pichiomycetes</taxon>
        <taxon>Debaryomycetaceae</taxon>
        <taxon>Candida/Lodderomyces clade</taxon>
        <taxon>Candida</taxon>
    </lineage>
</organism>
<name>A0A367YFI3_9ASCO</name>
<evidence type="ECO:0000313" key="11">
    <source>
        <dbReference type="Proteomes" id="UP000253472"/>
    </source>
</evidence>